<comment type="caution">
    <text evidence="3">The sequence shown here is derived from an EMBL/GenBank/DDBJ whole genome shotgun (WGS) entry which is preliminary data.</text>
</comment>
<dbReference type="SMART" id="SM00256">
    <property type="entry name" value="FBOX"/>
    <property type="match status" value="1"/>
</dbReference>
<dbReference type="InterPro" id="IPR001810">
    <property type="entry name" value="F-box_dom"/>
</dbReference>
<organism evidence="3 4">
    <name type="scientific">Discina gigas</name>
    <dbReference type="NCBI Taxonomy" id="1032678"/>
    <lineage>
        <taxon>Eukaryota</taxon>
        <taxon>Fungi</taxon>
        <taxon>Dikarya</taxon>
        <taxon>Ascomycota</taxon>
        <taxon>Pezizomycotina</taxon>
        <taxon>Pezizomycetes</taxon>
        <taxon>Pezizales</taxon>
        <taxon>Discinaceae</taxon>
        <taxon>Discina</taxon>
    </lineage>
</organism>
<gene>
    <name evidence="3" type="ORF">Q9L58_006426</name>
</gene>
<proteinExistence type="predicted"/>
<name>A0ABR3GFA3_9PEZI</name>
<dbReference type="EMBL" id="JBBBZM010000089">
    <property type="protein sequence ID" value="KAL0634633.1"/>
    <property type="molecule type" value="Genomic_DNA"/>
</dbReference>
<sequence length="717" mass="79878">MPTSPLECLPTELLISITDRLPTGHSVLLLRHVSKTLYDILSSHDVVSHALITHYPHSAEATYPLLERTRAVFDTVVRRSYTQPRRRNPRKVSGINCFPLFCNEEDQVLAYQTEYQRQSGGWNCTLWDIREDTEATVSIRVTAGGCYNEQGELFKSAVLKDVWCEPGRGVMVVGGRHRHLVATNLGDMERGPYAEQEVELGYYGIHIAPRLCRHEHTFLHIYSLRRPNIGQLLSSFSFYGTTSLTHAACNTTFFSSLSTGSLFIYELRPPPPVYDPCGYPSLGRYFLTHSPKLKPPALWRDFAYSTSTTALTVDTLGKYLFVYGDPSVGGFYDRGNGTVVVVSAADGNTLKKVTLGDSRPLFEYRLQRDDSRLWEWRFERACKPVSRPRPPQLRAKEYSETDSDSDSPPIPPVSLVAGGTVQVPVIEAGEEVTVTWVGSYGVFGTRGARIGVEGLDGKHRFTGERTPVMIEWRINTFPSIEVVTPGQPAGHSAREKVKPTLYFAPSEHRSSGSSSGGAGVMGLPTLPASYEDIAAKQELIRWPVTVCSYSLKPASKPRMLKWGMGRGNYYTTTGWERMLDEGKAVTLYFDRAAGPPYEIDSEGFVGDGGKMLFPRWKGVLEVAGGIGGEEEAGGGQRVDNGFVFEGCGWLLYRVMKKKRDWRKEDENKKMEEQGVVIVEYDSDVEMMDDAKEVDKGGGMLMRGDVDGVGERLVLMKF</sequence>
<dbReference type="Proteomes" id="UP001447188">
    <property type="component" value="Unassembled WGS sequence"/>
</dbReference>
<evidence type="ECO:0000256" key="1">
    <source>
        <dbReference type="SAM" id="MobiDB-lite"/>
    </source>
</evidence>
<feature type="region of interest" description="Disordered" evidence="1">
    <location>
        <begin position="385"/>
        <end position="411"/>
    </location>
</feature>
<evidence type="ECO:0000259" key="2">
    <source>
        <dbReference type="SMART" id="SM00256"/>
    </source>
</evidence>
<protein>
    <recommendedName>
        <fullName evidence="2">F-box domain-containing protein</fullName>
    </recommendedName>
</protein>
<feature type="domain" description="F-box" evidence="2">
    <location>
        <begin position="9"/>
        <end position="50"/>
    </location>
</feature>
<evidence type="ECO:0000313" key="4">
    <source>
        <dbReference type="Proteomes" id="UP001447188"/>
    </source>
</evidence>
<accession>A0ABR3GFA3</accession>
<evidence type="ECO:0000313" key="3">
    <source>
        <dbReference type="EMBL" id="KAL0634633.1"/>
    </source>
</evidence>
<keyword evidence="4" id="KW-1185">Reference proteome</keyword>
<reference evidence="3 4" key="1">
    <citation type="submission" date="2024-02" db="EMBL/GenBank/DDBJ databases">
        <title>Discinaceae phylogenomics.</title>
        <authorList>
            <person name="Dirks A.C."/>
            <person name="James T.Y."/>
        </authorList>
    </citation>
    <scope>NUCLEOTIDE SEQUENCE [LARGE SCALE GENOMIC DNA]</scope>
    <source>
        <strain evidence="3 4">ACD0624</strain>
    </source>
</reference>